<dbReference type="Proteomes" id="UP000001075">
    <property type="component" value="Unassembled WGS sequence"/>
</dbReference>
<accession>G3HIB1</accession>
<evidence type="ECO:0000313" key="2">
    <source>
        <dbReference type="Proteomes" id="UP000001075"/>
    </source>
</evidence>
<proteinExistence type="predicted"/>
<dbReference type="InParanoid" id="G3HIB1"/>
<dbReference type="AlphaFoldDB" id="G3HIB1"/>
<gene>
    <name evidence="1" type="ORF">I79_010379</name>
</gene>
<name>G3HIB1_CRIGR</name>
<organism evidence="1 2">
    <name type="scientific">Cricetulus griseus</name>
    <name type="common">Chinese hamster</name>
    <name type="synonym">Cricetulus barabensis griseus</name>
    <dbReference type="NCBI Taxonomy" id="10029"/>
    <lineage>
        <taxon>Eukaryota</taxon>
        <taxon>Metazoa</taxon>
        <taxon>Chordata</taxon>
        <taxon>Craniata</taxon>
        <taxon>Vertebrata</taxon>
        <taxon>Euteleostomi</taxon>
        <taxon>Mammalia</taxon>
        <taxon>Eutheria</taxon>
        <taxon>Euarchontoglires</taxon>
        <taxon>Glires</taxon>
        <taxon>Rodentia</taxon>
        <taxon>Myomorpha</taxon>
        <taxon>Muroidea</taxon>
        <taxon>Cricetidae</taxon>
        <taxon>Cricetinae</taxon>
        <taxon>Cricetulus</taxon>
    </lineage>
</organism>
<reference evidence="2" key="1">
    <citation type="journal article" date="2011" name="Nat. Biotechnol.">
        <title>The genomic sequence of the Chinese hamster ovary (CHO)-K1 cell line.</title>
        <authorList>
            <person name="Xu X."/>
            <person name="Nagarajan H."/>
            <person name="Lewis N.E."/>
            <person name="Pan S."/>
            <person name="Cai Z."/>
            <person name="Liu X."/>
            <person name="Chen W."/>
            <person name="Xie M."/>
            <person name="Wang W."/>
            <person name="Hammond S."/>
            <person name="Andersen M.R."/>
            <person name="Neff N."/>
            <person name="Passarelli B."/>
            <person name="Koh W."/>
            <person name="Fan H.C."/>
            <person name="Wang J."/>
            <person name="Gui Y."/>
            <person name="Lee K.H."/>
            <person name="Betenbaugh M.J."/>
            <person name="Quake S.R."/>
            <person name="Famili I."/>
            <person name="Palsson B.O."/>
            <person name="Wang J."/>
        </authorList>
    </citation>
    <scope>NUCLEOTIDE SEQUENCE [LARGE SCALE GENOMIC DNA]</scope>
    <source>
        <strain evidence="2">CHO K1 cell line</strain>
    </source>
</reference>
<evidence type="ECO:0000313" key="1">
    <source>
        <dbReference type="EMBL" id="EGV98271.1"/>
    </source>
</evidence>
<protein>
    <submittedName>
        <fullName evidence="1">Uncharacterized protein</fullName>
    </submittedName>
</protein>
<sequence>MGRGVFLCNPGRPSQLHPQYPVLNCTKYSHIFPLISLKGKCDAYLFTFTNTGGSLSLRPVWSIWFQDRLKLQRNPASNK</sequence>
<dbReference type="EMBL" id="JH000401">
    <property type="protein sequence ID" value="EGV98271.1"/>
    <property type="molecule type" value="Genomic_DNA"/>
</dbReference>